<keyword evidence="1" id="KW-0880">Kelch repeat</keyword>
<dbReference type="PANTHER" id="PTHR46093:SF3">
    <property type="entry name" value="ACYL-COA-BINDING DOMAIN-CONTAINING PROTEIN 4"/>
    <property type="match status" value="1"/>
</dbReference>
<evidence type="ECO:0000256" key="3">
    <source>
        <dbReference type="SAM" id="MobiDB-lite"/>
    </source>
</evidence>
<evidence type="ECO:0008006" key="6">
    <source>
        <dbReference type="Google" id="ProtNLM"/>
    </source>
</evidence>
<dbReference type="Proteomes" id="UP001212152">
    <property type="component" value="Unassembled WGS sequence"/>
</dbReference>
<evidence type="ECO:0000313" key="5">
    <source>
        <dbReference type="Proteomes" id="UP001212152"/>
    </source>
</evidence>
<reference evidence="4" key="1">
    <citation type="submission" date="2020-05" db="EMBL/GenBank/DDBJ databases">
        <title>Phylogenomic resolution of chytrid fungi.</title>
        <authorList>
            <person name="Stajich J.E."/>
            <person name="Amses K."/>
            <person name="Simmons R."/>
            <person name="Seto K."/>
            <person name="Myers J."/>
            <person name="Bonds A."/>
            <person name="Quandt C.A."/>
            <person name="Barry K."/>
            <person name="Liu P."/>
            <person name="Grigoriev I."/>
            <person name="Longcore J.E."/>
            <person name="James T.Y."/>
        </authorList>
    </citation>
    <scope>NUCLEOTIDE SEQUENCE</scope>
    <source>
        <strain evidence="4">JEL0379</strain>
    </source>
</reference>
<keyword evidence="5" id="KW-1185">Reference proteome</keyword>
<evidence type="ECO:0000313" key="4">
    <source>
        <dbReference type="EMBL" id="KAJ3185593.1"/>
    </source>
</evidence>
<feature type="region of interest" description="Disordered" evidence="3">
    <location>
        <begin position="1"/>
        <end position="20"/>
    </location>
</feature>
<proteinExistence type="predicted"/>
<accession>A0AAD5XRK5</accession>
<sequence>MTSPLSPTGPGTPSLRQYTAANAAGTGAAVSVGGKDRSGLPKYTTPSTIKQQIPPRVTSHGNSQQPADRIQPADGSGAADALLPAGPTAAMHWSRITLKGSGVPPPLRAHTTTVVGSRLFVFAGCDASVCFADLYVLDTETLWWSKPKTTGAAPLPCRAHSASLIMNRYLVVFGGGDGPNYYSSLHVLDTVTMTWHIPATSPGSPTPSARRAHTAFVYNSDLYIYAGGDGVRALSDLYMLNTSILSPTNPSPVLTWTTLPTKGTAPANRGYHTTNLVRNTPHVILYGGSDGHECFSSIHILNIATLTWTTPPAQLPPPQALSDFTNTDAAAAASATSPPRLSHTATQIGSYLFIFGGHDGSHYNNTILLLNLVTMSWESRSVAGRALPAARGYHTAVLCDSRLWLYGGYDGQSLFGDCWVLELGASAYLPQITSFEVGGTTGNAVDD</sequence>
<organism evidence="4 5">
    <name type="scientific">Geranomyces variabilis</name>
    <dbReference type="NCBI Taxonomy" id="109894"/>
    <lineage>
        <taxon>Eukaryota</taxon>
        <taxon>Fungi</taxon>
        <taxon>Fungi incertae sedis</taxon>
        <taxon>Chytridiomycota</taxon>
        <taxon>Chytridiomycota incertae sedis</taxon>
        <taxon>Chytridiomycetes</taxon>
        <taxon>Spizellomycetales</taxon>
        <taxon>Powellomycetaceae</taxon>
        <taxon>Geranomyces</taxon>
    </lineage>
</organism>
<dbReference type="SUPFAM" id="SSF117281">
    <property type="entry name" value="Kelch motif"/>
    <property type="match status" value="2"/>
</dbReference>
<feature type="region of interest" description="Disordered" evidence="3">
    <location>
        <begin position="25"/>
        <end position="81"/>
    </location>
</feature>
<name>A0AAD5XRK5_9FUNG</name>
<evidence type="ECO:0000256" key="1">
    <source>
        <dbReference type="ARBA" id="ARBA00022441"/>
    </source>
</evidence>
<keyword evidence="2" id="KW-0677">Repeat</keyword>
<dbReference type="Gene3D" id="2.120.10.80">
    <property type="entry name" value="Kelch-type beta propeller"/>
    <property type="match status" value="2"/>
</dbReference>
<evidence type="ECO:0000256" key="2">
    <source>
        <dbReference type="ARBA" id="ARBA00022737"/>
    </source>
</evidence>
<dbReference type="EMBL" id="JADGJQ010000001">
    <property type="protein sequence ID" value="KAJ3185593.1"/>
    <property type="molecule type" value="Genomic_DNA"/>
</dbReference>
<dbReference type="AlphaFoldDB" id="A0AAD5XRK5"/>
<dbReference type="InterPro" id="IPR015915">
    <property type="entry name" value="Kelch-typ_b-propeller"/>
</dbReference>
<gene>
    <name evidence="4" type="ORF">HDU87_000216</name>
</gene>
<dbReference type="Pfam" id="PF24681">
    <property type="entry name" value="Kelch_KLHDC2_KLHL20_DRC7"/>
    <property type="match status" value="2"/>
</dbReference>
<comment type="caution">
    <text evidence="4">The sequence shown here is derived from an EMBL/GenBank/DDBJ whole genome shotgun (WGS) entry which is preliminary data.</text>
</comment>
<protein>
    <recommendedName>
        <fullName evidence="6">Galactose oxidase</fullName>
    </recommendedName>
</protein>
<dbReference type="PANTHER" id="PTHR46093">
    <property type="entry name" value="ACYL-COA-BINDING DOMAIN-CONTAINING PROTEIN 5"/>
    <property type="match status" value="1"/>
</dbReference>